<keyword evidence="5" id="KW-0131">Cell cycle</keyword>
<dbReference type="Gene3D" id="3.30.450.330">
    <property type="match status" value="1"/>
</dbReference>
<dbReference type="GO" id="GO:0071555">
    <property type="term" value="P:cell wall organization"/>
    <property type="evidence" value="ECO:0007669"/>
    <property type="project" value="TreeGrafter"/>
</dbReference>
<dbReference type="SUPFAM" id="SSF56519">
    <property type="entry name" value="Penicillin binding protein dimerisation domain"/>
    <property type="match status" value="1"/>
</dbReference>
<keyword evidence="6" id="KW-1185">Reference proteome</keyword>
<dbReference type="Pfam" id="PF00905">
    <property type="entry name" value="Transpeptidase"/>
    <property type="match status" value="1"/>
</dbReference>
<evidence type="ECO:0000256" key="1">
    <source>
        <dbReference type="ARBA" id="ARBA00004370"/>
    </source>
</evidence>
<dbReference type="GO" id="GO:0051301">
    <property type="term" value="P:cell division"/>
    <property type="evidence" value="ECO:0007669"/>
    <property type="project" value="UniProtKB-KW"/>
</dbReference>
<keyword evidence="2" id="KW-0472">Membrane</keyword>
<keyword evidence="5" id="KW-0132">Cell division</keyword>
<dbReference type="Gene3D" id="3.40.710.10">
    <property type="entry name" value="DD-peptidase/beta-lactamase superfamily"/>
    <property type="match status" value="1"/>
</dbReference>
<dbReference type="GO" id="GO:0005886">
    <property type="term" value="C:plasma membrane"/>
    <property type="evidence" value="ECO:0007669"/>
    <property type="project" value="TreeGrafter"/>
</dbReference>
<name>A0A1H3EQ66_9BACT</name>
<protein>
    <submittedName>
        <fullName evidence="5">Cell division protein FtsI (Penicillin-binding protein 3)</fullName>
    </submittedName>
</protein>
<dbReference type="Proteomes" id="UP000199266">
    <property type="component" value="Unassembled WGS sequence"/>
</dbReference>
<dbReference type="SUPFAM" id="SSF56601">
    <property type="entry name" value="beta-lactamase/transpeptidase-like"/>
    <property type="match status" value="1"/>
</dbReference>
<evidence type="ECO:0000259" key="3">
    <source>
        <dbReference type="Pfam" id="PF00905"/>
    </source>
</evidence>
<proteinExistence type="predicted"/>
<dbReference type="AlphaFoldDB" id="A0A1H3EQ66"/>
<dbReference type="InterPro" id="IPR036138">
    <property type="entry name" value="PBP_dimer_sf"/>
</dbReference>
<dbReference type="EMBL" id="FNPD01000003">
    <property type="protein sequence ID" value="SDX80780.1"/>
    <property type="molecule type" value="Genomic_DNA"/>
</dbReference>
<dbReference type="PANTHER" id="PTHR30627:SF1">
    <property type="entry name" value="PEPTIDOGLYCAN D,D-TRANSPEPTIDASE FTSI"/>
    <property type="match status" value="1"/>
</dbReference>
<comment type="subcellular location">
    <subcellularLocation>
        <location evidence="1">Membrane</location>
    </subcellularLocation>
</comment>
<dbReference type="InterPro" id="IPR001460">
    <property type="entry name" value="PCN-bd_Tpept"/>
</dbReference>
<feature type="domain" description="Penicillin-binding protein transpeptidase" evidence="3">
    <location>
        <begin position="235"/>
        <end position="542"/>
    </location>
</feature>
<evidence type="ECO:0000256" key="2">
    <source>
        <dbReference type="ARBA" id="ARBA00023136"/>
    </source>
</evidence>
<accession>A0A1H3EQ66</accession>
<organism evidence="5 6">
    <name type="scientific">Acetomicrobium thermoterrenum DSM 13490</name>
    <dbReference type="NCBI Taxonomy" id="1120987"/>
    <lineage>
        <taxon>Bacteria</taxon>
        <taxon>Thermotogati</taxon>
        <taxon>Synergistota</taxon>
        <taxon>Synergistia</taxon>
        <taxon>Synergistales</taxon>
        <taxon>Acetomicrobiaceae</taxon>
        <taxon>Acetomicrobium</taxon>
    </lineage>
</organism>
<feature type="domain" description="Penicillin-binding protein dimerisation" evidence="4">
    <location>
        <begin position="48"/>
        <end position="153"/>
    </location>
</feature>
<gene>
    <name evidence="5" type="ORF">SAMN03080603_00725</name>
</gene>
<dbReference type="InterPro" id="IPR012338">
    <property type="entry name" value="Beta-lactam/transpept-like"/>
</dbReference>
<evidence type="ECO:0000313" key="6">
    <source>
        <dbReference type="Proteomes" id="UP000199266"/>
    </source>
</evidence>
<evidence type="ECO:0000313" key="5">
    <source>
        <dbReference type="EMBL" id="SDX80780.1"/>
    </source>
</evidence>
<sequence>MKGSRGLWLLIFLAFVVTTAKVVQLCLVPDSRVVMWARSQYWQQVLVTSSRGTIADRNGITLALSVPRWSVFIDPAFWDPNQLSALGQHLPKQVVQKLQKPLEGRFMWLVRKLTLQKGEEILSLNLKGVYGIKEMERSYPFGKHMAHLLGFVDIDEKGLSGVERQWDFFLYNPPRMRNLIRDAAGNYFEVANLSSEEGMVFLNSEVVLTIDWRLQYIVDEALQNGASVNNAEWAAAVCMDPMTGEILAMSSFPSFDPGNRETFSGDALRNNAIGRVYEPGSVLKPIIMGIALENGYVNSKSRFNCSGSIKIADHVIREVNWRAHGNQDFNKIIINSCNVGMAQIGMMMPTNLTYNALKSWGFGVPTGVELPGEEGGLLPLPSQWWGVVPANIALGQGIAVTPLQLAQAFSAIANGGLLVRPYLTKSVFDRKGSEVYHGQRREIGRVLSNSTAERLRMTLRQAVAEGTGKRADVENAKVAGKTGTAQVAHRGKYLQDTHVATFAGFWPYDSPRYVLIVTVGNPGAKGYLAGVIAAPIFRTIVEEMMASGF</sequence>
<dbReference type="InterPro" id="IPR005311">
    <property type="entry name" value="PBP_dimer"/>
</dbReference>
<dbReference type="InterPro" id="IPR050515">
    <property type="entry name" value="Beta-lactam/transpept"/>
</dbReference>
<dbReference type="Gene3D" id="3.90.1310.10">
    <property type="entry name" value="Penicillin-binding protein 2a (Domain 2)"/>
    <property type="match status" value="1"/>
</dbReference>
<dbReference type="Pfam" id="PF03717">
    <property type="entry name" value="PBP_dimer"/>
    <property type="match status" value="1"/>
</dbReference>
<dbReference type="RefSeq" id="WP_234945424.1">
    <property type="nucleotide sequence ID" value="NZ_FNPD01000003.1"/>
</dbReference>
<evidence type="ECO:0000259" key="4">
    <source>
        <dbReference type="Pfam" id="PF03717"/>
    </source>
</evidence>
<dbReference type="GO" id="GO:0008658">
    <property type="term" value="F:penicillin binding"/>
    <property type="evidence" value="ECO:0007669"/>
    <property type="project" value="InterPro"/>
</dbReference>
<reference evidence="6" key="1">
    <citation type="submission" date="2016-10" db="EMBL/GenBank/DDBJ databases">
        <authorList>
            <person name="Varghese N."/>
            <person name="Submissions S."/>
        </authorList>
    </citation>
    <scope>NUCLEOTIDE SEQUENCE [LARGE SCALE GENOMIC DNA]</scope>
    <source>
        <strain evidence="6">DSM 13490</strain>
    </source>
</reference>
<dbReference type="PANTHER" id="PTHR30627">
    <property type="entry name" value="PEPTIDOGLYCAN D,D-TRANSPEPTIDASE"/>
    <property type="match status" value="1"/>
</dbReference>